<evidence type="ECO:0000256" key="1">
    <source>
        <dbReference type="ARBA" id="ARBA00006611"/>
    </source>
</evidence>
<comment type="caution">
    <text evidence="5">The sequence shown here is derived from an EMBL/GenBank/DDBJ whole genome shotgun (WGS) entry which is preliminary data.</text>
</comment>
<sequence length="394" mass="43847">MSKFDLSVNFSLHNGAVVLESEENLVKIGLTDISNMELRKKLVKSVESFFASQGKKPESEIFCDFIPIDEGQLKHEISLRYGESERENERLNEASEATMLLDTLLDEACKKGATDIHIEEKCVRFRIAGKLEDITELSAEKSRELVRRIKVLSNLNVLESRRAQDGQFVFSGQNQVFVRVSCLPSFSEGGAAESVVLRLLNVTRIPLSLEELGFSVDQCGQLEKVLQKEQGLILISGATGSGKSTTAASLLTRLEKIYGRRKKIITIEDPPEYLLDGVTQIHVDEETGMSFSDALRFIFRQDPDVIFVGEIRDSLTAKTVLQASLTGHLVFATVHTGGIRETSIRMRELGVDFSEFSTVLLAVIFQKLISDEAGRVGLEAQIEIPMAEQVKEVF</sequence>
<comment type="similarity">
    <text evidence="1">Belongs to the GSP E family.</text>
</comment>
<keyword evidence="3" id="KW-0067">ATP-binding</keyword>
<dbReference type="InterPro" id="IPR001482">
    <property type="entry name" value="T2SS/T4SS_dom"/>
</dbReference>
<proteinExistence type="inferred from homology"/>
<evidence type="ECO:0000313" key="5">
    <source>
        <dbReference type="EMBL" id="MBB5225628.1"/>
    </source>
</evidence>
<dbReference type="Pfam" id="PF00437">
    <property type="entry name" value="T2SSE"/>
    <property type="match status" value="1"/>
</dbReference>
<accession>A0A7W8G844</accession>
<dbReference type="PANTHER" id="PTHR30258">
    <property type="entry name" value="TYPE II SECRETION SYSTEM PROTEIN GSPE-RELATED"/>
    <property type="match status" value="1"/>
</dbReference>
<dbReference type="RefSeq" id="WP_184658102.1">
    <property type="nucleotide sequence ID" value="NZ_CP031518.1"/>
</dbReference>
<evidence type="ECO:0000256" key="3">
    <source>
        <dbReference type="ARBA" id="ARBA00022840"/>
    </source>
</evidence>
<evidence type="ECO:0000259" key="4">
    <source>
        <dbReference type="SMART" id="SM00382"/>
    </source>
</evidence>
<keyword evidence="6" id="KW-1185">Reference proteome</keyword>
<dbReference type="InterPro" id="IPR027417">
    <property type="entry name" value="P-loop_NTPase"/>
</dbReference>
<dbReference type="GO" id="GO:0005524">
    <property type="term" value="F:ATP binding"/>
    <property type="evidence" value="ECO:0007669"/>
    <property type="project" value="UniProtKB-KW"/>
</dbReference>
<gene>
    <name evidence="5" type="ORF">HNP76_000985</name>
</gene>
<dbReference type="Proteomes" id="UP000518887">
    <property type="component" value="Unassembled WGS sequence"/>
</dbReference>
<dbReference type="SUPFAM" id="SSF52540">
    <property type="entry name" value="P-loop containing nucleoside triphosphate hydrolases"/>
    <property type="match status" value="1"/>
</dbReference>
<feature type="domain" description="AAA+ ATPase" evidence="4">
    <location>
        <begin position="229"/>
        <end position="355"/>
    </location>
</feature>
<evidence type="ECO:0000256" key="2">
    <source>
        <dbReference type="ARBA" id="ARBA00022741"/>
    </source>
</evidence>
<dbReference type="PANTHER" id="PTHR30258:SF2">
    <property type="entry name" value="COMG OPERON PROTEIN 1"/>
    <property type="match status" value="1"/>
</dbReference>
<dbReference type="InterPro" id="IPR003593">
    <property type="entry name" value="AAA+_ATPase"/>
</dbReference>
<dbReference type="Gene3D" id="3.30.450.90">
    <property type="match status" value="1"/>
</dbReference>
<dbReference type="GO" id="GO:0005886">
    <property type="term" value="C:plasma membrane"/>
    <property type="evidence" value="ECO:0007669"/>
    <property type="project" value="TreeGrafter"/>
</dbReference>
<protein>
    <submittedName>
        <fullName evidence="5">Type II secretory ATPase GspE/PulE/Tfp pilus assembly ATPase PilB-like protein</fullName>
    </submittedName>
</protein>
<dbReference type="SMART" id="SM00382">
    <property type="entry name" value="AAA"/>
    <property type="match status" value="1"/>
</dbReference>
<dbReference type="GO" id="GO:0016887">
    <property type="term" value="F:ATP hydrolysis activity"/>
    <property type="evidence" value="ECO:0007669"/>
    <property type="project" value="TreeGrafter"/>
</dbReference>
<dbReference type="Gene3D" id="3.40.50.300">
    <property type="entry name" value="P-loop containing nucleotide triphosphate hydrolases"/>
    <property type="match status" value="1"/>
</dbReference>
<dbReference type="CDD" id="cd01129">
    <property type="entry name" value="PulE-GspE-like"/>
    <property type="match status" value="1"/>
</dbReference>
<reference evidence="5 6" key="1">
    <citation type="submission" date="2020-08" db="EMBL/GenBank/DDBJ databases">
        <title>Genomic Encyclopedia of Type Strains, Phase IV (KMG-IV): sequencing the most valuable type-strain genomes for metagenomic binning, comparative biology and taxonomic classification.</title>
        <authorList>
            <person name="Goeker M."/>
        </authorList>
    </citation>
    <scope>NUCLEOTIDE SEQUENCE [LARGE SCALE GENOMIC DNA]</scope>
    <source>
        <strain evidence="5 6">DSM 103462</strain>
    </source>
</reference>
<keyword evidence="2" id="KW-0547">Nucleotide-binding</keyword>
<evidence type="ECO:0000313" key="6">
    <source>
        <dbReference type="Proteomes" id="UP000518887"/>
    </source>
</evidence>
<dbReference type="AlphaFoldDB" id="A0A7W8G844"/>
<organism evidence="5 6">
    <name type="scientific">Treponema ruminis</name>
    <dbReference type="NCBI Taxonomy" id="744515"/>
    <lineage>
        <taxon>Bacteria</taxon>
        <taxon>Pseudomonadati</taxon>
        <taxon>Spirochaetota</taxon>
        <taxon>Spirochaetia</taxon>
        <taxon>Spirochaetales</taxon>
        <taxon>Treponemataceae</taxon>
        <taxon>Treponema</taxon>
    </lineage>
</organism>
<dbReference type="EMBL" id="JACHFQ010000003">
    <property type="protein sequence ID" value="MBB5225628.1"/>
    <property type="molecule type" value="Genomic_DNA"/>
</dbReference>
<name>A0A7W8G844_9SPIR</name>